<reference evidence="1 2" key="1">
    <citation type="submission" date="2024-01" db="EMBL/GenBank/DDBJ databases">
        <title>The genomes of 5 underutilized Papilionoideae crops provide insights into root nodulation and disease resistanc.</title>
        <authorList>
            <person name="Yuan L."/>
        </authorList>
    </citation>
    <scope>NUCLEOTIDE SEQUENCE [LARGE SCALE GENOMIC DNA]</scope>
    <source>
        <strain evidence="1">ZHUSHIDOU_FW_LH</strain>
        <tissue evidence="1">Leaf</tissue>
    </source>
</reference>
<sequence length="110" mass="12496">MWHHFACGLRVCFGLLLSCGVRTLLGCVTYGLLFGRSILIFNVSLRISCWIHDIRMVKYTSICGLVVSTHGLLQIIDCSYGKLENPLVMEFKSFLDPFCFLFDLKQSIIV</sequence>
<proteinExistence type="predicted"/>
<organism evidence="1 2">
    <name type="scientific">Crotalaria pallida</name>
    <name type="common">Smooth rattlebox</name>
    <name type="synonym">Crotalaria striata</name>
    <dbReference type="NCBI Taxonomy" id="3830"/>
    <lineage>
        <taxon>Eukaryota</taxon>
        <taxon>Viridiplantae</taxon>
        <taxon>Streptophyta</taxon>
        <taxon>Embryophyta</taxon>
        <taxon>Tracheophyta</taxon>
        <taxon>Spermatophyta</taxon>
        <taxon>Magnoliopsida</taxon>
        <taxon>eudicotyledons</taxon>
        <taxon>Gunneridae</taxon>
        <taxon>Pentapetalae</taxon>
        <taxon>rosids</taxon>
        <taxon>fabids</taxon>
        <taxon>Fabales</taxon>
        <taxon>Fabaceae</taxon>
        <taxon>Papilionoideae</taxon>
        <taxon>50 kb inversion clade</taxon>
        <taxon>genistoids sensu lato</taxon>
        <taxon>core genistoids</taxon>
        <taxon>Crotalarieae</taxon>
        <taxon>Crotalaria</taxon>
    </lineage>
</organism>
<accession>A0AAN9IKI1</accession>
<comment type="caution">
    <text evidence="1">The sequence shown here is derived from an EMBL/GenBank/DDBJ whole genome shotgun (WGS) entry which is preliminary data.</text>
</comment>
<gene>
    <name evidence="1" type="ORF">RIF29_17739</name>
</gene>
<evidence type="ECO:0000313" key="1">
    <source>
        <dbReference type="EMBL" id="KAK7276596.1"/>
    </source>
</evidence>
<evidence type="ECO:0000313" key="2">
    <source>
        <dbReference type="Proteomes" id="UP001372338"/>
    </source>
</evidence>
<protein>
    <submittedName>
        <fullName evidence="1">Uncharacterized protein</fullName>
    </submittedName>
</protein>
<dbReference type="AlphaFoldDB" id="A0AAN9IKI1"/>
<dbReference type="Proteomes" id="UP001372338">
    <property type="component" value="Unassembled WGS sequence"/>
</dbReference>
<name>A0AAN9IKI1_CROPI</name>
<keyword evidence="2" id="KW-1185">Reference proteome</keyword>
<dbReference type="EMBL" id="JAYWIO010000003">
    <property type="protein sequence ID" value="KAK7276596.1"/>
    <property type="molecule type" value="Genomic_DNA"/>
</dbReference>